<keyword evidence="3" id="KW-0411">Iron-sulfur</keyword>
<name>A0A5C6BBZ1_9PLAN</name>
<dbReference type="EMBL" id="SJPP01000002">
    <property type="protein sequence ID" value="TWU08796.1"/>
    <property type="molecule type" value="Genomic_DNA"/>
</dbReference>
<accession>A0A5C6BBZ1</accession>
<dbReference type="OrthoDB" id="9796486at2"/>
<dbReference type="PANTHER" id="PTHR40447:SF1">
    <property type="entry name" value="ANAEROBIC SULFITE REDUCTASE SUBUNIT A"/>
    <property type="match status" value="1"/>
</dbReference>
<evidence type="ECO:0000313" key="6">
    <source>
        <dbReference type="Proteomes" id="UP000320735"/>
    </source>
</evidence>
<dbReference type="SUPFAM" id="SSF46548">
    <property type="entry name" value="alpha-helical ferredoxin"/>
    <property type="match status" value="1"/>
</dbReference>
<dbReference type="AlphaFoldDB" id="A0A5C6BBZ1"/>
<evidence type="ECO:0000259" key="4">
    <source>
        <dbReference type="PROSITE" id="PS51379"/>
    </source>
</evidence>
<comment type="caution">
    <text evidence="5">The sequence shown here is derived from an EMBL/GenBank/DDBJ whole genome shotgun (WGS) entry which is preliminary data.</text>
</comment>
<proteinExistence type="predicted"/>
<keyword evidence="1" id="KW-0479">Metal-binding</keyword>
<protein>
    <submittedName>
        <fullName evidence="5">Anaerobic sulfite reductase subunit A</fullName>
    </submittedName>
</protein>
<gene>
    <name evidence="5" type="primary">asrA</name>
    <name evidence="5" type="ORF">CA54_40330</name>
</gene>
<dbReference type="PROSITE" id="PS00198">
    <property type="entry name" value="4FE4S_FER_1"/>
    <property type="match status" value="1"/>
</dbReference>
<keyword evidence="6" id="KW-1185">Reference proteome</keyword>
<dbReference type="InterPro" id="IPR009051">
    <property type="entry name" value="Helical_ferredxn"/>
</dbReference>
<dbReference type="GO" id="GO:0046872">
    <property type="term" value="F:metal ion binding"/>
    <property type="evidence" value="ECO:0007669"/>
    <property type="project" value="UniProtKB-KW"/>
</dbReference>
<dbReference type="InterPro" id="IPR017896">
    <property type="entry name" value="4Fe4S_Fe-S-bd"/>
</dbReference>
<evidence type="ECO:0000256" key="2">
    <source>
        <dbReference type="ARBA" id="ARBA00023004"/>
    </source>
</evidence>
<dbReference type="PROSITE" id="PS51379">
    <property type="entry name" value="4FE4S_FER_2"/>
    <property type="match status" value="2"/>
</dbReference>
<dbReference type="Pfam" id="PF17179">
    <property type="entry name" value="Fer4_22"/>
    <property type="match status" value="1"/>
</dbReference>
<evidence type="ECO:0000256" key="3">
    <source>
        <dbReference type="ARBA" id="ARBA00023014"/>
    </source>
</evidence>
<dbReference type="Proteomes" id="UP000320735">
    <property type="component" value="Unassembled WGS sequence"/>
</dbReference>
<dbReference type="RefSeq" id="WP_146372594.1">
    <property type="nucleotide sequence ID" value="NZ_SJPP01000002.1"/>
</dbReference>
<evidence type="ECO:0000313" key="5">
    <source>
        <dbReference type="EMBL" id="TWU08796.1"/>
    </source>
</evidence>
<reference evidence="5 6" key="1">
    <citation type="submission" date="2019-02" db="EMBL/GenBank/DDBJ databases">
        <title>Deep-cultivation of Planctomycetes and their phenomic and genomic characterization uncovers novel biology.</title>
        <authorList>
            <person name="Wiegand S."/>
            <person name="Jogler M."/>
            <person name="Boedeker C."/>
            <person name="Pinto D."/>
            <person name="Vollmers J."/>
            <person name="Rivas-Marin E."/>
            <person name="Kohn T."/>
            <person name="Peeters S.H."/>
            <person name="Heuer A."/>
            <person name="Rast P."/>
            <person name="Oberbeckmann S."/>
            <person name="Bunk B."/>
            <person name="Jeske O."/>
            <person name="Meyerdierks A."/>
            <person name="Storesund J.E."/>
            <person name="Kallscheuer N."/>
            <person name="Luecker S."/>
            <person name="Lage O.M."/>
            <person name="Pohl T."/>
            <person name="Merkel B.J."/>
            <person name="Hornburger P."/>
            <person name="Mueller R.-W."/>
            <person name="Bruemmer F."/>
            <person name="Labrenz M."/>
            <person name="Spormann A.M."/>
            <person name="Op Den Camp H."/>
            <person name="Overmann J."/>
            <person name="Amann R."/>
            <person name="Jetten M.S.M."/>
            <person name="Mascher T."/>
            <person name="Medema M.H."/>
            <person name="Devos D.P."/>
            <person name="Kaster A.-K."/>
            <person name="Ovreas L."/>
            <person name="Rohde M."/>
            <person name="Galperin M.Y."/>
            <person name="Jogler C."/>
        </authorList>
    </citation>
    <scope>NUCLEOTIDE SEQUENCE [LARGE SCALE GENOMIC DNA]</scope>
    <source>
        <strain evidence="5 6">CA54</strain>
    </source>
</reference>
<feature type="domain" description="4Fe-4S ferredoxin-type" evidence="4">
    <location>
        <begin position="333"/>
        <end position="361"/>
    </location>
</feature>
<dbReference type="PANTHER" id="PTHR40447">
    <property type="entry name" value="ANAEROBIC SULFITE REDUCTASE SUBUNIT A"/>
    <property type="match status" value="1"/>
</dbReference>
<sequence>MEKVTELPEFLPASELQSLLDVLMNAGYQTVGPTVDQGAIVYDEIDSVDKLPRGWTDRQEAGKYRLEQRDDDAYFGYVVGPHSWKQFLFPPLATVATAERHDTGWHMRTPDDDPPRYAFLGVRACEIAAMRVQDRVFTGGSYIDPIYKKRRDAAFIVAVNCTQAASTCFCTSMNTGPRCESGFDLALTEIADGFIMEVGSDAGGEILKKLPTISSTRERLHQAESARQQALEQITKTLDTEGLRDLLLDNLDHPQWDDLATRCLSCTNCTMVCPTCFCSTVTEVSDLTRDHVERRREWDSCFNIDFSYMNGGVVRNGVRSRYRQWLTHKLASWEDQFGSSGCVGCGRCITWCPVEIDLTQEVAVIRRSTINANPPNTNSGAAQ</sequence>
<keyword evidence="2" id="KW-0408">Iron</keyword>
<dbReference type="Gene3D" id="1.10.1060.10">
    <property type="entry name" value="Alpha-helical ferredoxin"/>
    <property type="match status" value="1"/>
</dbReference>
<feature type="domain" description="4Fe-4S ferredoxin-type" evidence="4">
    <location>
        <begin position="252"/>
        <end position="284"/>
    </location>
</feature>
<dbReference type="GO" id="GO:0051536">
    <property type="term" value="F:iron-sulfur cluster binding"/>
    <property type="evidence" value="ECO:0007669"/>
    <property type="project" value="UniProtKB-KW"/>
</dbReference>
<evidence type="ECO:0000256" key="1">
    <source>
        <dbReference type="ARBA" id="ARBA00022723"/>
    </source>
</evidence>
<dbReference type="InterPro" id="IPR017900">
    <property type="entry name" value="4Fe4S_Fe_S_CS"/>
</dbReference>
<organism evidence="5 6">
    <name type="scientific">Symmachiella macrocystis</name>
    <dbReference type="NCBI Taxonomy" id="2527985"/>
    <lineage>
        <taxon>Bacteria</taxon>
        <taxon>Pseudomonadati</taxon>
        <taxon>Planctomycetota</taxon>
        <taxon>Planctomycetia</taxon>
        <taxon>Planctomycetales</taxon>
        <taxon>Planctomycetaceae</taxon>
        <taxon>Symmachiella</taxon>
    </lineage>
</organism>